<dbReference type="InterPro" id="IPR015797">
    <property type="entry name" value="NUDIX_hydrolase-like_dom_sf"/>
</dbReference>
<evidence type="ECO:0000256" key="6">
    <source>
        <dbReference type="ARBA" id="ARBA00023211"/>
    </source>
</evidence>
<keyword evidence="9" id="KW-1185">Reference proteome</keyword>
<comment type="cofactor">
    <cofactor evidence="1">
        <name>Mn(2+)</name>
        <dbReference type="ChEBI" id="CHEBI:29035"/>
    </cofactor>
</comment>
<dbReference type="RefSeq" id="WP_019619232.1">
    <property type="nucleotide sequence ID" value="NZ_JBHUNE010000002.1"/>
</dbReference>
<keyword evidence="6" id="KW-0464">Manganese</keyword>
<reference evidence="9" key="1">
    <citation type="journal article" date="2019" name="Int. J. Syst. Evol. Microbiol.">
        <title>The Global Catalogue of Microorganisms (GCM) 10K type strain sequencing project: providing services to taxonomists for standard genome sequencing and annotation.</title>
        <authorList>
            <consortium name="The Broad Institute Genomics Platform"/>
            <consortium name="The Broad Institute Genome Sequencing Center for Infectious Disease"/>
            <person name="Wu L."/>
            <person name="Ma J."/>
        </authorList>
    </citation>
    <scope>NUCLEOTIDE SEQUENCE [LARGE SCALE GENOMIC DNA]</scope>
    <source>
        <strain evidence="9">TISTR 1514</strain>
    </source>
</reference>
<feature type="domain" description="Nudix hydrolase" evidence="7">
    <location>
        <begin position="10"/>
        <end position="152"/>
    </location>
</feature>
<evidence type="ECO:0000256" key="5">
    <source>
        <dbReference type="ARBA" id="ARBA00022842"/>
    </source>
</evidence>
<comment type="caution">
    <text evidence="8">The sequence shown here is derived from an EMBL/GenBank/DDBJ whole genome shotgun (WGS) entry which is preliminary data.</text>
</comment>
<keyword evidence="3" id="KW-0479">Metal-binding</keyword>
<dbReference type="PROSITE" id="PS51462">
    <property type="entry name" value="NUDIX"/>
    <property type="match status" value="1"/>
</dbReference>
<accession>A0ABW5UXU6</accession>
<proteinExistence type="predicted"/>
<dbReference type="SUPFAM" id="SSF55811">
    <property type="entry name" value="Nudix"/>
    <property type="match status" value="1"/>
</dbReference>
<dbReference type="PANTHER" id="PTHR12318">
    <property type="entry name" value="TESTOSTERONE-REGULATED PROTEIN RP2"/>
    <property type="match status" value="1"/>
</dbReference>
<dbReference type="PANTHER" id="PTHR12318:SF0">
    <property type="entry name" value="ACYL-COENZYME A DIPHOSPHATASE NUDT19"/>
    <property type="match status" value="1"/>
</dbReference>
<evidence type="ECO:0000256" key="1">
    <source>
        <dbReference type="ARBA" id="ARBA00001936"/>
    </source>
</evidence>
<name>A0ABW5UXU6_9MICO</name>
<evidence type="ECO:0000256" key="3">
    <source>
        <dbReference type="ARBA" id="ARBA00022723"/>
    </source>
</evidence>
<evidence type="ECO:0000256" key="4">
    <source>
        <dbReference type="ARBA" id="ARBA00022801"/>
    </source>
</evidence>
<evidence type="ECO:0000313" key="8">
    <source>
        <dbReference type="EMBL" id="MFD2757207.1"/>
    </source>
</evidence>
<organism evidence="8 9">
    <name type="scientific">Gulosibacter faecalis</name>
    <dbReference type="NCBI Taxonomy" id="272240"/>
    <lineage>
        <taxon>Bacteria</taxon>
        <taxon>Bacillati</taxon>
        <taxon>Actinomycetota</taxon>
        <taxon>Actinomycetes</taxon>
        <taxon>Micrococcales</taxon>
        <taxon>Microbacteriaceae</taxon>
        <taxon>Gulosibacter</taxon>
    </lineage>
</organism>
<dbReference type="Gene3D" id="3.90.79.10">
    <property type="entry name" value="Nucleoside Triphosphate Pyrophosphohydrolase"/>
    <property type="match status" value="2"/>
</dbReference>
<dbReference type="EMBL" id="JBHUNE010000002">
    <property type="protein sequence ID" value="MFD2757207.1"/>
    <property type="molecule type" value="Genomic_DNA"/>
</dbReference>
<dbReference type="Pfam" id="PF00293">
    <property type="entry name" value="NUDIX"/>
    <property type="match status" value="1"/>
</dbReference>
<sequence length="220" mass="23977">MTTPASPETTERLAATVLLLRDGDEGIEVLMLQRPSRGSFASAWVYPGGKVDPEDGDPADEEAAARVAAAREVREETELIVDPASLTPLAIFSPPHNVTPRFRTWFFVAPTFSGTPVPAEAEAVALEWVRPQRMLDAHANDALTLIAPTWVMLGKLTKYADVAEALADLRSGGFEELPTRARDGGIICWPGDAVYDDPDAVGEARHRLETATKPWRYLRG</sequence>
<evidence type="ECO:0000256" key="2">
    <source>
        <dbReference type="ARBA" id="ARBA00001946"/>
    </source>
</evidence>
<comment type="cofactor">
    <cofactor evidence="2">
        <name>Mg(2+)</name>
        <dbReference type="ChEBI" id="CHEBI:18420"/>
    </cofactor>
</comment>
<keyword evidence="4" id="KW-0378">Hydrolase</keyword>
<dbReference type="InterPro" id="IPR000086">
    <property type="entry name" value="NUDIX_hydrolase_dom"/>
</dbReference>
<evidence type="ECO:0000313" key="9">
    <source>
        <dbReference type="Proteomes" id="UP001597492"/>
    </source>
</evidence>
<gene>
    <name evidence="8" type="ORF">ACFSW7_02295</name>
</gene>
<dbReference type="Proteomes" id="UP001597492">
    <property type="component" value="Unassembled WGS sequence"/>
</dbReference>
<evidence type="ECO:0000259" key="7">
    <source>
        <dbReference type="PROSITE" id="PS51462"/>
    </source>
</evidence>
<protein>
    <submittedName>
        <fullName evidence="8">NUDIX domain-containing protein</fullName>
    </submittedName>
</protein>
<keyword evidence="5" id="KW-0460">Magnesium</keyword>
<dbReference type="InterPro" id="IPR039121">
    <property type="entry name" value="NUDT19"/>
</dbReference>